<name>A0ABR8NSK9_9MICO</name>
<dbReference type="InterPro" id="IPR029068">
    <property type="entry name" value="Glyas_Bleomycin-R_OHBP_Dase"/>
</dbReference>
<evidence type="ECO:0000313" key="3">
    <source>
        <dbReference type="Proteomes" id="UP000598426"/>
    </source>
</evidence>
<reference evidence="2 3" key="1">
    <citation type="submission" date="2020-09" db="EMBL/GenBank/DDBJ databases">
        <title>Isolation and identification of active actinomycetes.</title>
        <authorList>
            <person name="Li X."/>
        </authorList>
    </citation>
    <scope>NUCLEOTIDE SEQUENCE [LARGE SCALE GENOMIC DNA]</scope>
    <source>
        <strain evidence="2 3">NEAU-LLC</strain>
    </source>
</reference>
<sequence length="155" mass="16597">MPRITPNLWFDGQALDAAEYYATVFPDSRITDVSRLGEDGPVLTVSFELDGQPFLGLNGGPQFTFTEAVSFVIDCADQAEVDRYWDELTSGGGAEGRCGWLTDRFGLSWQVVPRALVELLTDPDPRRAAAAGIALQGMSRIDVAGLRAAADAAAA</sequence>
<dbReference type="InterPro" id="IPR009725">
    <property type="entry name" value="3_dmu_93_MTrfase"/>
</dbReference>
<dbReference type="SUPFAM" id="SSF54593">
    <property type="entry name" value="Glyoxalase/Bleomycin resistance protein/Dihydroxybiphenyl dioxygenase"/>
    <property type="match status" value="1"/>
</dbReference>
<comment type="caution">
    <text evidence="2">The sequence shown here is derived from an EMBL/GenBank/DDBJ whole genome shotgun (WGS) entry which is preliminary data.</text>
</comment>
<evidence type="ECO:0000259" key="1">
    <source>
        <dbReference type="Pfam" id="PF06983"/>
    </source>
</evidence>
<protein>
    <submittedName>
        <fullName evidence="2">VOC family protein</fullName>
    </submittedName>
</protein>
<dbReference type="InterPro" id="IPR028973">
    <property type="entry name" value="PhnB-like"/>
</dbReference>
<feature type="domain" description="PhnB-like" evidence="1">
    <location>
        <begin position="3"/>
        <end position="112"/>
    </location>
</feature>
<gene>
    <name evidence="2" type="ORF">IF188_15010</name>
</gene>
<dbReference type="PANTHER" id="PTHR33990:SF2">
    <property type="entry name" value="PHNB-LIKE DOMAIN-CONTAINING PROTEIN"/>
    <property type="match status" value="1"/>
</dbReference>
<dbReference type="Proteomes" id="UP000598426">
    <property type="component" value="Unassembled WGS sequence"/>
</dbReference>
<proteinExistence type="predicted"/>
<evidence type="ECO:0000313" key="2">
    <source>
        <dbReference type="EMBL" id="MBD3943003.1"/>
    </source>
</evidence>
<dbReference type="CDD" id="cd06588">
    <property type="entry name" value="PhnB_like"/>
    <property type="match status" value="1"/>
</dbReference>
<dbReference type="Pfam" id="PF06983">
    <property type="entry name" value="3-dmu-9_3-mt"/>
    <property type="match status" value="1"/>
</dbReference>
<keyword evidence="3" id="KW-1185">Reference proteome</keyword>
<organism evidence="2 3">
    <name type="scientific">Microbacterium helvum</name>
    <dbReference type="NCBI Taxonomy" id="2773713"/>
    <lineage>
        <taxon>Bacteria</taxon>
        <taxon>Bacillati</taxon>
        <taxon>Actinomycetota</taxon>
        <taxon>Actinomycetes</taxon>
        <taxon>Micrococcales</taxon>
        <taxon>Microbacteriaceae</taxon>
        <taxon>Microbacterium</taxon>
    </lineage>
</organism>
<dbReference type="Gene3D" id="3.10.180.10">
    <property type="entry name" value="2,3-Dihydroxybiphenyl 1,2-Dioxygenase, domain 1"/>
    <property type="match status" value="1"/>
</dbReference>
<accession>A0ABR8NSK9</accession>
<dbReference type="EMBL" id="JACXZS010000010">
    <property type="protein sequence ID" value="MBD3943003.1"/>
    <property type="molecule type" value="Genomic_DNA"/>
</dbReference>
<dbReference type="PANTHER" id="PTHR33990">
    <property type="entry name" value="PROTEIN YJDN-RELATED"/>
    <property type="match status" value="1"/>
</dbReference>
<dbReference type="PIRSF" id="PIRSF021700">
    <property type="entry name" value="3_dmu_93_MTrfase"/>
    <property type="match status" value="1"/>
</dbReference>
<dbReference type="RefSeq" id="WP_191172612.1">
    <property type="nucleotide sequence ID" value="NZ_JACXZS010000010.1"/>
</dbReference>